<proteinExistence type="predicted"/>
<accession>A0ACC3DCR6</accession>
<gene>
    <name evidence="1" type="ORF">LTS18_005275</name>
</gene>
<dbReference type="EMBL" id="JAWDJW010006346">
    <property type="protein sequence ID" value="KAK3065238.1"/>
    <property type="molecule type" value="Genomic_DNA"/>
</dbReference>
<reference evidence="1" key="1">
    <citation type="submission" date="2024-09" db="EMBL/GenBank/DDBJ databases">
        <title>Black Yeasts Isolated from many extreme environments.</title>
        <authorList>
            <person name="Coleine C."/>
            <person name="Stajich J.E."/>
            <person name="Selbmann L."/>
        </authorList>
    </citation>
    <scope>NUCLEOTIDE SEQUENCE</scope>
    <source>
        <strain evidence="1">CCFEE 5737</strain>
    </source>
</reference>
<sequence length="229" mass="25327">MTTIKYDSVEEMALAPLARRRLGVVQLVDNDEEGNEEGNEDEEEDEEVHKLPKEPRKQATRLLDFGGAITRSQTEVKPKAPSSPLERAPRQAVAGRKTKRTQKQPNTPLKQPSTESTAAKARSLVSRKSSTAKVSRKSLPMRPPGSAALSGATGQSHVIVEDSPIRPEEPSLPQDTPTKPGKRRKKVDFSVFDSDEDSYHESIPITHEVVFEGERISNKTKPIKVKMGE</sequence>
<protein>
    <submittedName>
        <fullName evidence="1">Uncharacterized protein</fullName>
    </submittedName>
</protein>
<dbReference type="Proteomes" id="UP001186974">
    <property type="component" value="Unassembled WGS sequence"/>
</dbReference>
<evidence type="ECO:0000313" key="2">
    <source>
        <dbReference type="Proteomes" id="UP001186974"/>
    </source>
</evidence>
<comment type="caution">
    <text evidence="1">The sequence shown here is derived from an EMBL/GenBank/DDBJ whole genome shotgun (WGS) entry which is preliminary data.</text>
</comment>
<name>A0ACC3DCR6_9PEZI</name>
<evidence type="ECO:0000313" key="1">
    <source>
        <dbReference type="EMBL" id="KAK3065238.1"/>
    </source>
</evidence>
<keyword evidence="2" id="KW-1185">Reference proteome</keyword>
<organism evidence="1 2">
    <name type="scientific">Coniosporium uncinatum</name>
    <dbReference type="NCBI Taxonomy" id="93489"/>
    <lineage>
        <taxon>Eukaryota</taxon>
        <taxon>Fungi</taxon>
        <taxon>Dikarya</taxon>
        <taxon>Ascomycota</taxon>
        <taxon>Pezizomycotina</taxon>
        <taxon>Dothideomycetes</taxon>
        <taxon>Dothideomycetes incertae sedis</taxon>
        <taxon>Coniosporium</taxon>
    </lineage>
</organism>